<gene>
    <name evidence="2" type="ORF">UFOVP1414_74</name>
</gene>
<dbReference type="EMBL" id="LR797380">
    <property type="protein sequence ID" value="CAB4211978.1"/>
    <property type="molecule type" value="Genomic_DNA"/>
</dbReference>
<feature type="non-terminal residue" evidence="2">
    <location>
        <position position="1"/>
    </location>
</feature>
<reference evidence="2" key="1">
    <citation type="submission" date="2020-05" db="EMBL/GenBank/DDBJ databases">
        <authorList>
            <person name="Chiriac C."/>
            <person name="Salcher M."/>
            <person name="Ghai R."/>
            <person name="Kavagutti S V."/>
        </authorList>
    </citation>
    <scope>NUCLEOTIDE SEQUENCE</scope>
</reference>
<accession>A0A6J5SEZ1</accession>
<evidence type="ECO:0000256" key="1">
    <source>
        <dbReference type="SAM" id="MobiDB-lite"/>
    </source>
</evidence>
<protein>
    <submittedName>
        <fullName evidence="2">Uncharacterized protein</fullName>
    </submittedName>
</protein>
<proteinExistence type="predicted"/>
<feature type="compositionally biased region" description="Basic and acidic residues" evidence="1">
    <location>
        <begin position="22"/>
        <end position="34"/>
    </location>
</feature>
<evidence type="ECO:0000313" key="2">
    <source>
        <dbReference type="EMBL" id="CAB4211978.1"/>
    </source>
</evidence>
<sequence>ALSQYNINGEKTKDFGPGVHLKSVEHDPFKDEGK</sequence>
<feature type="region of interest" description="Disordered" evidence="1">
    <location>
        <begin position="1"/>
        <end position="34"/>
    </location>
</feature>
<organism evidence="2">
    <name type="scientific">uncultured Caudovirales phage</name>
    <dbReference type="NCBI Taxonomy" id="2100421"/>
    <lineage>
        <taxon>Viruses</taxon>
        <taxon>Duplodnaviria</taxon>
        <taxon>Heunggongvirae</taxon>
        <taxon>Uroviricota</taxon>
        <taxon>Caudoviricetes</taxon>
        <taxon>Peduoviridae</taxon>
        <taxon>Maltschvirus</taxon>
        <taxon>Maltschvirus maltsch</taxon>
    </lineage>
</organism>
<name>A0A6J5SEZ1_9CAUD</name>